<dbReference type="KEGG" id="dbr:Deba_3046"/>
<evidence type="ECO:0000313" key="1">
    <source>
        <dbReference type="EMBL" id="ADK86399.1"/>
    </source>
</evidence>
<protein>
    <recommendedName>
        <fullName evidence="3">Methyltransferase type 11</fullName>
    </recommendedName>
</protein>
<accession>E1QLG4</accession>
<dbReference type="OrthoDB" id="9791837at2"/>
<sequence length="239" mass="26113">MDQISQTGRAGVHKRPILRKIVRGKSFVDVGGLWKTLGEMVTTAVEGGASRVAMADIQAPGNEWWVKFEAHCAEKGVSGCEMIHVDICAPEGPSKLGKFDVVHCSGIMYHVPDLFHFLGNLVECANEYLMLGSVVMPDSIENEFGRLDFPEDAAYLAPLLSSSNAKIVSAYLDSINMKAAGLNSPASRGFFVNGRPIFGPWWWLFSGTFMSRLIHLVGMEVVEEGPTPDGRGYIVVARH</sequence>
<keyword evidence="2" id="KW-1185">Reference proteome</keyword>
<dbReference type="InterPro" id="IPR029063">
    <property type="entry name" value="SAM-dependent_MTases_sf"/>
</dbReference>
<dbReference type="Proteomes" id="UP000009047">
    <property type="component" value="Chromosome"/>
</dbReference>
<dbReference type="EMBL" id="CP002085">
    <property type="protein sequence ID" value="ADK86399.1"/>
    <property type="molecule type" value="Genomic_DNA"/>
</dbReference>
<dbReference type="SUPFAM" id="SSF53335">
    <property type="entry name" value="S-adenosyl-L-methionine-dependent methyltransferases"/>
    <property type="match status" value="1"/>
</dbReference>
<dbReference type="RefSeq" id="WP_013259836.1">
    <property type="nucleotide sequence ID" value="NC_014365.1"/>
</dbReference>
<name>E1QLG4_DESB2</name>
<proteinExistence type="predicted"/>
<dbReference type="HOGENOM" id="CLU_1159614_0_0_7"/>
<reference evidence="1 2" key="1">
    <citation type="journal article" date="2010" name="Stand. Genomic Sci.">
        <title>Complete genome sequence of Desulfarculus baarsii type strain (2st14).</title>
        <authorList>
            <person name="Sun H."/>
            <person name="Spring S."/>
            <person name="Lapidus A."/>
            <person name="Davenport K."/>
            <person name="Del Rio T.G."/>
            <person name="Tice H."/>
            <person name="Nolan M."/>
            <person name="Copeland A."/>
            <person name="Cheng J.F."/>
            <person name="Lucas S."/>
            <person name="Tapia R."/>
            <person name="Goodwin L."/>
            <person name="Pitluck S."/>
            <person name="Ivanova N."/>
            <person name="Pagani I."/>
            <person name="Mavromatis K."/>
            <person name="Ovchinnikova G."/>
            <person name="Pati A."/>
            <person name="Chen A."/>
            <person name="Palaniappan K."/>
            <person name="Hauser L."/>
            <person name="Chang Y.J."/>
            <person name="Jeffries C.D."/>
            <person name="Detter J.C."/>
            <person name="Han C."/>
            <person name="Rohde M."/>
            <person name="Brambilla E."/>
            <person name="Goker M."/>
            <person name="Woyke T."/>
            <person name="Bristow J."/>
            <person name="Eisen J.A."/>
            <person name="Markowitz V."/>
            <person name="Hugenholtz P."/>
            <person name="Kyrpides N.C."/>
            <person name="Klenk H.P."/>
            <person name="Land M."/>
        </authorList>
    </citation>
    <scope>NUCLEOTIDE SEQUENCE [LARGE SCALE GENOMIC DNA]</scope>
    <source>
        <strain evidence="2">ATCC 33931 / DSM 2075 / LMG 7858 / VKM B-1802 / 2st14</strain>
    </source>
</reference>
<gene>
    <name evidence="1" type="ordered locus">Deba_3046</name>
</gene>
<dbReference type="Gene3D" id="3.40.50.150">
    <property type="entry name" value="Vaccinia Virus protein VP39"/>
    <property type="match status" value="1"/>
</dbReference>
<evidence type="ECO:0000313" key="2">
    <source>
        <dbReference type="Proteomes" id="UP000009047"/>
    </source>
</evidence>
<dbReference type="eggNOG" id="COG2227">
    <property type="taxonomic scope" value="Bacteria"/>
</dbReference>
<organism evidence="1 2">
    <name type="scientific">Desulfarculus baarsii (strain ATCC 33931 / DSM 2075 / LMG 7858 / VKM B-1802 / 2st14)</name>
    <dbReference type="NCBI Taxonomy" id="644282"/>
    <lineage>
        <taxon>Bacteria</taxon>
        <taxon>Pseudomonadati</taxon>
        <taxon>Thermodesulfobacteriota</taxon>
        <taxon>Desulfarculia</taxon>
        <taxon>Desulfarculales</taxon>
        <taxon>Desulfarculaceae</taxon>
        <taxon>Desulfarculus</taxon>
    </lineage>
</organism>
<dbReference type="STRING" id="644282.Deba_3046"/>
<dbReference type="AlphaFoldDB" id="E1QLG4"/>
<evidence type="ECO:0008006" key="3">
    <source>
        <dbReference type="Google" id="ProtNLM"/>
    </source>
</evidence>